<reference evidence="2" key="1">
    <citation type="submission" date="2021-01" db="EMBL/GenBank/DDBJ databases">
        <authorList>
            <person name="Corre E."/>
            <person name="Pelletier E."/>
            <person name="Niang G."/>
            <person name="Scheremetjew M."/>
            <person name="Finn R."/>
            <person name="Kale V."/>
            <person name="Holt S."/>
            <person name="Cochrane G."/>
            <person name="Meng A."/>
            <person name="Brown T."/>
            <person name="Cohen L."/>
        </authorList>
    </citation>
    <scope>NUCLEOTIDE SEQUENCE</scope>
    <source>
        <strain evidence="2">CT5</strain>
    </source>
</reference>
<evidence type="ECO:0000313" key="4">
    <source>
        <dbReference type="Proteomes" id="UP001295684"/>
    </source>
</evidence>
<keyword evidence="4" id="KW-1185">Reference proteome</keyword>
<sequence>MSYKNTQQLERNKKPNIIDGKYVQEEEEGNIAEEFSSDGNPDIDDEDMEEFMEYEEEFEARQSISSRGSQARPSKNHALDRDTGAGGNHGAKVVGRQSNYQPQVNLHNYHESYEGEENFGEGESSGIIEEIVDEQVVEIETENEEELDQHEGNQNREVDQYLNNINRDEYVNRDEYQEYDDPENEPSPDQHQREMEGNYHHEEPDYDQENRYTEEENGYNQDNKAHYQEEDERYDEEYNQQEKQYEEDPQQYEQEDNGLDMEGQEAQNYEQNNNYHQMAENQYMMENSPIAENPLEEELTGSPQIYEAPRAVNPKYRRKYQGINTNDKSHLVWERERLERKRIEREMKRANLWTNQYDTRDIDWNPNINPKRAAYNAKDPKRSSLWHFSNTSSVPMLSTASSVKSLTSGKNQRSKYDPKEAQSKKDHTINNVFHQSSYQNVLSGKDGNISAPLSHVSLKKDLGRAFMTPIDNRYMNQTSVQAGRQRMFHSSNVF</sequence>
<evidence type="ECO:0000256" key="1">
    <source>
        <dbReference type="SAM" id="MobiDB-lite"/>
    </source>
</evidence>
<evidence type="ECO:0000313" key="3">
    <source>
        <dbReference type="EMBL" id="CAI2366560.1"/>
    </source>
</evidence>
<reference evidence="3" key="2">
    <citation type="submission" date="2023-07" db="EMBL/GenBank/DDBJ databases">
        <authorList>
            <consortium name="AG Swart"/>
            <person name="Singh M."/>
            <person name="Singh A."/>
            <person name="Seah K."/>
            <person name="Emmerich C."/>
        </authorList>
    </citation>
    <scope>NUCLEOTIDE SEQUENCE</scope>
    <source>
        <strain evidence="3">DP1</strain>
    </source>
</reference>
<feature type="compositionally biased region" description="Acidic residues" evidence="1">
    <location>
        <begin position="177"/>
        <end position="186"/>
    </location>
</feature>
<proteinExistence type="predicted"/>
<evidence type="ECO:0000313" key="2">
    <source>
        <dbReference type="EMBL" id="CAE0383772.1"/>
    </source>
</evidence>
<feature type="compositionally biased region" description="Acidic residues" evidence="1">
    <location>
        <begin position="41"/>
        <end position="58"/>
    </location>
</feature>
<feature type="region of interest" description="Disordered" evidence="1">
    <location>
        <begin position="401"/>
        <end position="425"/>
    </location>
</feature>
<feature type="compositionally biased region" description="Basic and acidic residues" evidence="1">
    <location>
        <begin position="414"/>
        <end position="425"/>
    </location>
</feature>
<feature type="compositionally biased region" description="Basic and acidic residues" evidence="1">
    <location>
        <begin position="166"/>
        <end position="176"/>
    </location>
</feature>
<feature type="compositionally biased region" description="Polar residues" evidence="1">
    <location>
        <begin position="62"/>
        <end position="73"/>
    </location>
</feature>
<name>A0A7S3KGQ8_EUPCR</name>
<organism evidence="2">
    <name type="scientific">Euplotes crassus</name>
    <dbReference type="NCBI Taxonomy" id="5936"/>
    <lineage>
        <taxon>Eukaryota</taxon>
        <taxon>Sar</taxon>
        <taxon>Alveolata</taxon>
        <taxon>Ciliophora</taxon>
        <taxon>Intramacronucleata</taxon>
        <taxon>Spirotrichea</taxon>
        <taxon>Hypotrichia</taxon>
        <taxon>Euplotida</taxon>
        <taxon>Euplotidae</taxon>
        <taxon>Moneuplotes</taxon>
    </lineage>
</organism>
<gene>
    <name evidence="2" type="ORF">ECRA1380_LOCUS8735</name>
    <name evidence="3" type="ORF">ECRASSUSDP1_LOCUS7833</name>
</gene>
<feature type="compositionally biased region" description="Acidic residues" evidence="1">
    <location>
        <begin position="229"/>
        <end position="263"/>
    </location>
</feature>
<feature type="region of interest" description="Disordered" evidence="1">
    <location>
        <begin position="1"/>
        <end position="264"/>
    </location>
</feature>
<feature type="compositionally biased region" description="Polar residues" evidence="1">
    <location>
        <begin position="401"/>
        <end position="411"/>
    </location>
</feature>
<accession>A0A7S3KGQ8</accession>
<dbReference type="EMBL" id="CAMPGE010007645">
    <property type="protein sequence ID" value="CAI2366560.1"/>
    <property type="molecule type" value="Genomic_DNA"/>
</dbReference>
<dbReference type="EMBL" id="HBIK01018412">
    <property type="protein sequence ID" value="CAE0383772.1"/>
    <property type="molecule type" value="Transcribed_RNA"/>
</dbReference>
<feature type="compositionally biased region" description="Acidic residues" evidence="1">
    <location>
        <begin position="130"/>
        <end position="148"/>
    </location>
</feature>
<dbReference type="AlphaFoldDB" id="A0A7S3KGQ8"/>
<feature type="compositionally biased region" description="Polar residues" evidence="1">
    <location>
        <begin position="96"/>
        <end position="106"/>
    </location>
</feature>
<protein>
    <submittedName>
        <fullName evidence="2">Uncharacterized protein</fullName>
    </submittedName>
</protein>
<dbReference type="Proteomes" id="UP001295684">
    <property type="component" value="Unassembled WGS sequence"/>
</dbReference>
<feature type="compositionally biased region" description="Basic and acidic residues" evidence="1">
    <location>
        <begin position="149"/>
        <end position="159"/>
    </location>
</feature>
<feature type="compositionally biased region" description="Basic and acidic residues" evidence="1">
    <location>
        <begin position="188"/>
        <end position="214"/>
    </location>
</feature>